<keyword evidence="1" id="KW-0472">Membrane</keyword>
<dbReference type="EMBL" id="CAJOBF010000985">
    <property type="protein sequence ID" value="CAF3897656.1"/>
    <property type="molecule type" value="Genomic_DNA"/>
</dbReference>
<reference evidence="2" key="1">
    <citation type="submission" date="2021-02" db="EMBL/GenBank/DDBJ databases">
        <authorList>
            <person name="Nowell W R."/>
        </authorList>
    </citation>
    <scope>NUCLEOTIDE SEQUENCE</scope>
</reference>
<gene>
    <name evidence="3" type="ORF">OVN521_LOCUS17422</name>
    <name evidence="2" type="ORF">UXM345_LOCUS10355</name>
</gene>
<feature type="transmembrane region" description="Helical" evidence="1">
    <location>
        <begin position="455"/>
        <end position="475"/>
    </location>
</feature>
<feature type="transmembrane region" description="Helical" evidence="1">
    <location>
        <begin position="263"/>
        <end position="288"/>
    </location>
</feature>
<comment type="caution">
    <text evidence="2">The sequence shown here is derived from an EMBL/GenBank/DDBJ whole genome shotgun (WGS) entry which is preliminary data.</text>
</comment>
<evidence type="ECO:0000313" key="3">
    <source>
        <dbReference type="EMBL" id="CAF4041559.1"/>
    </source>
</evidence>
<organism evidence="2 4">
    <name type="scientific">Rotaria magnacalcarata</name>
    <dbReference type="NCBI Taxonomy" id="392030"/>
    <lineage>
        <taxon>Eukaryota</taxon>
        <taxon>Metazoa</taxon>
        <taxon>Spiralia</taxon>
        <taxon>Gnathifera</taxon>
        <taxon>Rotifera</taxon>
        <taxon>Eurotatoria</taxon>
        <taxon>Bdelloidea</taxon>
        <taxon>Philodinida</taxon>
        <taxon>Philodinidae</taxon>
        <taxon>Rotaria</taxon>
    </lineage>
</organism>
<feature type="transmembrane region" description="Helical" evidence="1">
    <location>
        <begin position="300"/>
        <end position="320"/>
    </location>
</feature>
<keyword evidence="1" id="KW-0812">Transmembrane</keyword>
<sequence>MQDEYNAKFILKSYANTLAENKSIFNWLYEKFTQLNLRYPWNLIGQQLDEKNNKLFLIQYTVQLISNNLWILLIIILFVALLIFFMISSIKTFCKYKRNQRMIEKGSLWNQRFPQKKSHIYSRSINTFQSIINNNYYSKEPRSAYILFKCIYSIFFICILLTSCLLMWMIILLLQGITIERKIHDYIEKASLELISFIDHTASKTNCFINSIQINDDTLTNNGTLSINFQLKFALKGVSFLRNILHDLSIRLTNLEKLFHSWFIIRLLAIACTIVCLSLCGFVIYLIFKKLHCSHLKSFKYANITFILSIVYWIGFVVWFTKCILLLPRVAGACSTCNDLKEQQVYTSLLFASKWFNSTFLIAMNNHSIDIDQLIEKCKENSLLWSVNYFIRLGLLDNNVDQNVSRDKMNMEHLDVDEYYPGYSKYEQRFVHCQILHELHQNFVQLFCHTFVKHLLNYLTASIITAIGHFLLYLITIRLRRCIQKHNYQHKHFHFSFQSSPILTRHHSIILPWYQNKQDDIERTEYENQVQ</sequence>
<dbReference type="Proteomes" id="UP000663842">
    <property type="component" value="Unassembled WGS sequence"/>
</dbReference>
<dbReference type="AlphaFoldDB" id="A0A819HC85"/>
<proteinExistence type="predicted"/>
<evidence type="ECO:0000313" key="2">
    <source>
        <dbReference type="EMBL" id="CAF3897656.1"/>
    </source>
</evidence>
<dbReference type="EMBL" id="CAJOBG010003022">
    <property type="protein sequence ID" value="CAF4041559.1"/>
    <property type="molecule type" value="Genomic_DNA"/>
</dbReference>
<name>A0A819HC85_9BILA</name>
<feature type="transmembrane region" description="Helical" evidence="1">
    <location>
        <begin position="146"/>
        <end position="171"/>
    </location>
</feature>
<protein>
    <submittedName>
        <fullName evidence="2">Uncharacterized protein</fullName>
    </submittedName>
</protein>
<feature type="transmembrane region" description="Helical" evidence="1">
    <location>
        <begin position="69"/>
        <end position="94"/>
    </location>
</feature>
<evidence type="ECO:0000313" key="4">
    <source>
        <dbReference type="Proteomes" id="UP000663842"/>
    </source>
</evidence>
<accession>A0A819HC85</accession>
<keyword evidence="5" id="KW-1185">Reference proteome</keyword>
<keyword evidence="1" id="KW-1133">Transmembrane helix</keyword>
<evidence type="ECO:0000313" key="5">
    <source>
        <dbReference type="Proteomes" id="UP000663866"/>
    </source>
</evidence>
<evidence type="ECO:0000256" key="1">
    <source>
        <dbReference type="SAM" id="Phobius"/>
    </source>
</evidence>
<dbReference type="Proteomes" id="UP000663866">
    <property type="component" value="Unassembled WGS sequence"/>
</dbReference>